<dbReference type="Pfam" id="PF13432">
    <property type="entry name" value="TPR_16"/>
    <property type="match status" value="3"/>
</dbReference>
<dbReference type="PROSITE" id="PS50293">
    <property type="entry name" value="TPR_REGION"/>
    <property type="match status" value="1"/>
</dbReference>
<dbReference type="SUPFAM" id="SSF48452">
    <property type="entry name" value="TPR-like"/>
    <property type="match status" value="1"/>
</dbReference>
<dbReference type="PANTHER" id="PTHR44809:SF1">
    <property type="entry name" value="PROTEIN O-MANNOSYL-TRANSFERASE TMTC1"/>
    <property type="match status" value="1"/>
</dbReference>
<proteinExistence type="predicted"/>
<accession>A0A1W1XFH9</accession>
<keyword evidence="3" id="KW-1185">Reference proteome</keyword>
<dbReference type="Gene3D" id="3.40.50.2000">
    <property type="entry name" value="Glycogen Phosphorylase B"/>
    <property type="match status" value="1"/>
</dbReference>
<dbReference type="SMART" id="SM00028">
    <property type="entry name" value="TPR"/>
    <property type="match status" value="6"/>
</dbReference>
<dbReference type="AlphaFoldDB" id="A0A1W1XFH9"/>
<dbReference type="InterPro" id="IPR019734">
    <property type="entry name" value="TPR_rpt"/>
</dbReference>
<gene>
    <name evidence="2" type="ORF">SAMN02745857_01397</name>
</gene>
<dbReference type="EMBL" id="FWXD01000006">
    <property type="protein sequence ID" value="SMC22358.1"/>
    <property type="molecule type" value="Genomic_DNA"/>
</dbReference>
<dbReference type="SUPFAM" id="SSF53756">
    <property type="entry name" value="UDP-Glycosyltransferase/glycogen phosphorylase"/>
    <property type="match status" value="1"/>
</dbReference>
<dbReference type="InterPro" id="IPR052943">
    <property type="entry name" value="TMTC_O-mannosyl-trnsfr"/>
</dbReference>
<dbReference type="Proteomes" id="UP000192761">
    <property type="component" value="Unassembled WGS sequence"/>
</dbReference>
<evidence type="ECO:0000313" key="3">
    <source>
        <dbReference type="Proteomes" id="UP000192761"/>
    </source>
</evidence>
<dbReference type="STRING" id="1121001.SAMN02745857_01397"/>
<feature type="repeat" description="TPR" evidence="1">
    <location>
        <begin position="34"/>
        <end position="67"/>
    </location>
</feature>
<dbReference type="OrthoDB" id="9814129at2"/>
<name>A0A1W1XFH9_9NEIS</name>
<protein>
    <submittedName>
        <fullName evidence="2">Tetratricopeptide repeat-containing protein</fullName>
    </submittedName>
</protein>
<dbReference type="InterPro" id="IPR011990">
    <property type="entry name" value="TPR-like_helical_dom_sf"/>
</dbReference>
<dbReference type="RefSeq" id="WP_084090056.1">
    <property type="nucleotide sequence ID" value="NZ_FWXD01000006.1"/>
</dbReference>
<keyword evidence="1" id="KW-0802">TPR repeat</keyword>
<dbReference type="Gene3D" id="1.25.40.10">
    <property type="entry name" value="Tetratricopeptide repeat domain"/>
    <property type="match status" value="3"/>
</dbReference>
<organism evidence="2 3">
    <name type="scientific">Andreprevotia lacus DSM 23236</name>
    <dbReference type="NCBI Taxonomy" id="1121001"/>
    <lineage>
        <taxon>Bacteria</taxon>
        <taxon>Pseudomonadati</taxon>
        <taxon>Pseudomonadota</taxon>
        <taxon>Betaproteobacteria</taxon>
        <taxon>Neisseriales</taxon>
        <taxon>Chitinibacteraceae</taxon>
        <taxon>Andreprevotia</taxon>
    </lineage>
</organism>
<reference evidence="2 3" key="1">
    <citation type="submission" date="2017-04" db="EMBL/GenBank/DDBJ databases">
        <authorList>
            <person name="Afonso C.L."/>
            <person name="Miller P.J."/>
            <person name="Scott M.A."/>
            <person name="Spackman E."/>
            <person name="Goraichik I."/>
            <person name="Dimitrov K.M."/>
            <person name="Suarez D.L."/>
            <person name="Swayne D.E."/>
        </authorList>
    </citation>
    <scope>NUCLEOTIDE SEQUENCE [LARGE SCALE GENOMIC DNA]</scope>
    <source>
        <strain evidence="2 3">DSM 23236</strain>
    </source>
</reference>
<feature type="repeat" description="TPR" evidence="1">
    <location>
        <begin position="169"/>
        <end position="202"/>
    </location>
</feature>
<sequence>MDWHGQGIAAARAGRFGEAVALLQRAVKKAPKDPVLHADLGLTFARMADWPAARTALLRAVELAPGNVSARVNLANVLRQHGDDDGARLQLEAALKREPQHALARFNLGNLHKDRQGWAAAEAQYLAALRARPDHHDARHALGNVLKEQNRIGEAIEALRHTVQQAPRPRAWHDLGNAYGAANQYDDARAAYQQALQLQPDFALSHYVLGTLDLKLGNWGSGWRGYEARFAALGQALPASRLPRWFGEPVPATAALLIYPEQGYGDMIQFARFLPRLRERFARVTMICPTALLRLFAGSFPDIGFVDTIPADEAGYTHYMPVMSLATVLGITEAALDGAAYLKTPATAGQASPRRIGISWTGNPAQADNRWRSMPFEQLAPLWQLPGVRWQSLQYGAEVPSTMQPMPAGDFLDTAALMMQLELVITVCTSVAHLAGALGRPVWLLSRADADWRWQAGRADSPWYGSMRIYRQQQRAIWDDVLHQVVGDLQRGT</sequence>
<evidence type="ECO:0000313" key="2">
    <source>
        <dbReference type="EMBL" id="SMC22358.1"/>
    </source>
</evidence>
<evidence type="ECO:0000256" key="1">
    <source>
        <dbReference type="PROSITE-ProRule" id="PRU00339"/>
    </source>
</evidence>
<dbReference type="PANTHER" id="PTHR44809">
    <property type="match status" value="1"/>
</dbReference>
<dbReference type="Pfam" id="PF00515">
    <property type="entry name" value="TPR_1"/>
    <property type="match status" value="1"/>
</dbReference>
<dbReference type="PROSITE" id="PS50005">
    <property type="entry name" value="TPR"/>
    <property type="match status" value="2"/>
</dbReference>